<evidence type="ECO:0000256" key="5">
    <source>
        <dbReference type="ARBA" id="ARBA00038359"/>
    </source>
</evidence>
<feature type="transmembrane region" description="Helical" evidence="7">
    <location>
        <begin position="131"/>
        <end position="159"/>
    </location>
</feature>
<sequence length="348" mass="37522">MDTLSKRAVLPAEVLMEFPILRSVGITLLVLVFLSFGLRLYVKLGILKTFRNDDIALVLAVLSFIPLGVIGPLFAQYGVRLNEGDFSIVPAISTAARVFNSVYVLCATLCRLSVLLLILSLLGPHDRKLRLIAYFITGISVFLGIIFFGFCFTCGMTDIQRLNTGTCKLYDAANGVSLAWSFSNTIADIVYAALCATLIWNATMSFRTRITTSFLLSFSSVGAIASALRVATTLGWGWTTFDGQRLHVTRWSLIEAGICIIAICLSSTRPLLKKISRQDSSIGTGGQYGPYGQASASKGRGTFKGQGTQHGDEIPLKIGVQTIVEVEQIEGGDGRGEGRRGNSVSVGV</sequence>
<accession>A0A6A6GAD7</accession>
<dbReference type="InterPro" id="IPR052337">
    <property type="entry name" value="SAT4-like"/>
</dbReference>
<dbReference type="EMBL" id="ML992508">
    <property type="protein sequence ID" value="KAF2222513.1"/>
    <property type="molecule type" value="Genomic_DNA"/>
</dbReference>
<dbReference type="Proteomes" id="UP000799538">
    <property type="component" value="Unassembled WGS sequence"/>
</dbReference>
<evidence type="ECO:0000256" key="2">
    <source>
        <dbReference type="ARBA" id="ARBA00022692"/>
    </source>
</evidence>
<evidence type="ECO:0000256" key="3">
    <source>
        <dbReference type="ARBA" id="ARBA00022989"/>
    </source>
</evidence>
<feature type="transmembrane region" description="Helical" evidence="7">
    <location>
        <begin position="98"/>
        <end position="119"/>
    </location>
</feature>
<evidence type="ECO:0000256" key="4">
    <source>
        <dbReference type="ARBA" id="ARBA00023136"/>
    </source>
</evidence>
<evidence type="ECO:0000313" key="9">
    <source>
        <dbReference type="EMBL" id="KAF2222513.1"/>
    </source>
</evidence>
<organism evidence="9 10">
    <name type="scientific">Elsinoe ampelina</name>
    <dbReference type="NCBI Taxonomy" id="302913"/>
    <lineage>
        <taxon>Eukaryota</taxon>
        <taxon>Fungi</taxon>
        <taxon>Dikarya</taxon>
        <taxon>Ascomycota</taxon>
        <taxon>Pezizomycotina</taxon>
        <taxon>Dothideomycetes</taxon>
        <taxon>Dothideomycetidae</taxon>
        <taxon>Myriangiales</taxon>
        <taxon>Elsinoaceae</taxon>
        <taxon>Elsinoe</taxon>
    </lineage>
</organism>
<feature type="region of interest" description="Disordered" evidence="6">
    <location>
        <begin position="329"/>
        <end position="348"/>
    </location>
</feature>
<keyword evidence="3 7" id="KW-1133">Transmembrane helix</keyword>
<evidence type="ECO:0000256" key="7">
    <source>
        <dbReference type="SAM" id="Phobius"/>
    </source>
</evidence>
<keyword evidence="2 7" id="KW-0812">Transmembrane</keyword>
<feature type="transmembrane region" description="Helical" evidence="7">
    <location>
        <begin position="179"/>
        <end position="202"/>
    </location>
</feature>
<dbReference type="InterPro" id="IPR049326">
    <property type="entry name" value="Rhodopsin_dom_fungi"/>
</dbReference>
<reference evidence="10" key="1">
    <citation type="journal article" date="2020" name="Stud. Mycol.">
        <title>101 Dothideomycetes genomes: A test case for predicting lifestyles and emergence of pathogens.</title>
        <authorList>
            <person name="Haridas S."/>
            <person name="Albert R."/>
            <person name="Binder M."/>
            <person name="Bloem J."/>
            <person name="LaButti K."/>
            <person name="Salamov A."/>
            <person name="Andreopoulos B."/>
            <person name="Baker S."/>
            <person name="Barry K."/>
            <person name="Bills G."/>
            <person name="Bluhm B."/>
            <person name="Cannon C."/>
            <person name="Castanera R."/>
            <person name="Culley D."/>
            <person name="Daum C."/>
            <person name="Ezra D."/>
            <person name="Gonzalez J."/>
            <person name="Henrissat B."/>
            <person name="Kuo A."/>
            <person name="Liang C."/>
            <person name="Lipzen A."/>
            <person name="Lutzoni F."/>
            <person name="Magnuson J."/>
            <person name="Mondo S."/>
            <person name="Nolan M."/>
            <person name="Ohm R."/>
            <person name="Pangilinan J."/>
            <person name="Park H.-J."/>
            <person name="Ramirez L."/>
            <person name="Alfaro M."/>
            <person name="Sun H."/>
            <person name="Tritt A."/>
            <person name="Yoshinaga Y."/>
            <person name="Zwiers L.-H."/>
            <person name="Turgeon B."/>
            <person name="Goodwin S."/>
            <person name="Spatafora J."/>
            <person name="Crous P."/>
            <person name="Grigoriev I."/>
        </authorList>
    </citation>
    <scope>NUCLEOTIDE SEQUENCE [LARGE SCALE GENOMIC DNA]</scope>
    <source>
        <strain evidence="10">CECT 20119</strain>
    </source>
</reference>
<feature type="transmembrane region" description="Helical" evidence="7">
    <location>
        <begin position="214"/>
        <end position="239"/>
    </location>
</feature>
<keyword evidence="4 7" id="KW-0472">Membrane</keyword>
<comment type="similarity">
    <text evidence="5">Belongs to the SAT4 family.</text>
</comment>
<feature type="transmembrane region" description="Helical" evidence="7">
    <location>
        <begin position="20"/>
        <end position="42"/>
    </location>
</feature>
<dbReference type="GO" id="GO:0016020">
    <property type="term" value="C:membrane"/>
    <property type="evidence" value="ECO:0007669"/>
    <property type="project" value="UniProtKB-SubCell"/>
</dbReference>
<keyword evidence="10" id="KW-1185">Reference proteome</keyword>
<protein>
    <recommendedName>
        <fullName evidence="8">Rhodopsin domain-containing protein</fullName>
    </recommendedName>
</protein>
<evidence type="ECO:0000259" key="8">
    <source>
        <dbReference type="Pfam" id="PF20684"/>
    </source>
</evidence>
<evidence type="ECO:0000256" key="1">
    <source>
        <dbReference type="ARBA" id="ARBA00004141"/>
    </source>
</evidence>
<dbReference type="PANTHER" id="PTHR33048:SF129">
    <property type="entry name" value="INTEGRAL MEMBRANE PROTEIN-RELATED"/>
    <property type="match status" value="1"/>
</dbReference>
<dbReference type="PANTHER" id="PTHR33048">
    <property type="entry name" value="PTH11-LIKE INTEGRAL MEMBRANE PROTEIN (AFU_ORTHOLOGUE AFUA_5G11245)"/>
    <property type="match status" value="1"/>
</dbReference>
<name>A0A6A6GAD7_9PEZI</name>
<comment type="subcellular location">
    <subcellularLocation>
        <location evidence="1">Membrane</location>
        <topology evidence="1">Multi-pass membrane protein</topology>
    </subcellularLocation>
</comment>
<dbReference type="OrthoDB" id="4682787at2759"/>
<feature type="transmembrane region" description="Helical" evidence="7">
    <location>
        <begin position="54"/>
        <end position="78"/>
    </location>
</feature>
<feature type="transmembrane region" description="Helical" evidence="7">
    <location>
        <begin position="251"/>
        <end position="272"/>
    </location>
</feature>
<gene>
    <name evidence="9" type="ORF">BDZ85DRAFT_129002</name>
</gene>
<evidence type="ECO:0000256" key="6">
    <source>
        <dbReference type="SAM" id="MobiDB-lite"/>
    </source>
</evidence>
<feature type="domain" description="Rhodopsin" evidence="8">
    <location>
        <begin position="38"/>
        <end position="274"/>
    </location>
</feature>
<dbReference type="AlphaFoldDB" id="A0A6A6GAD7"/>
<proteinExistence type="inferred from homology"/>
<dbReference type="Pfam" id="PF20684">
    <property type="entry name" value="Fung_rhodopsin"/>
    <property type="match status" value="1"/>
</dbReference>
<evidence type="ECO:0000313" key="10">
    <source>
        <dbReference type="Proteomes" id="UP000799538"/>
    </source>
</evidence>